<proteinExistence type="predicted"/>
<feature type="compositionally biased region" description="Polar residues" evidence="1">
    <location>
        <begin position="37"/>
        <end position="55"/>
    </location>
</feature>
<evidence type="ECO:0000256" key="1">
    <source>
        <dbReference type="SAM" id="MobiDB-lite"/>
    </source>
</evidence>
<gene>
    <name evidence="2" type="ORF">OS493_012931</name>
</gene>
<dbReference type="EMBL" id="MU826831">
    <property type="protein sequence ID" value="KAJ7373339.1"/>
    <property type="molecule type" value="Genomic_DNA"/>
</dbReference>
<keyword evidence="3" id="KW-1185">Reference proteome</keyword>
<comment type="caution">
    <text evidence="2">The sequence shown here is derived from an EMBL/GenBank/DDBJ whole genome shotgun (WGS) entry which is preliminary data.</text>
</comment>
<evidence type="ECO:0000313" key="3">
    <source>
        <dbReference type="Proteomes" id="UP001163046"/>
    </source>
</evidence>
<reference evidence="2" key="1">
    <citation type="submission" date="2023-01" db="EMBL/GenBank/DDBJ databases">
        <title>Genome assembly of the deep-sea coral Lophelia pertusa.</title>
        <authorList>
            <person name="Herrera S."/>
            <person name="Cordes E."/>
        </authorList>
    </citation>
    <scope>NUCLEOTIDE SEQUENCE</scope>
    <source>
        <strain evidence="2">USNM1676648</strain>
        <tissue evidence="2">Polyp</tissue>
    </source>
</reference>
<sequence length="125" mass="14377">MIRGKVWQKIRVNLQASIQSRKMPKQHVVASKKYNGNPVQPSTSGTSTQHSSAQKQRQRAHPAQPDQRTQWRTINERLMGNPVEYKRELSTNKVFGHSKITGDLQEFNQIINSPNQGMTWRGKQN</sequence>
<protein>
    <submittedName>
        <fullName evidence="2">Uncharacterized protein</fullName>
    </submittedName>
</protein>
<dbReference type="AlphaFoldDB" id="A0A9W9Z2W9"/>
<feature type="region of interest" description="Disordered" evidence="1">
    <location>
        <begin position="18"/>
        <end position="69"/>
    </location>
</feature>
<dbReference type="Proteomes" id="UP001163046">
    <property type="component" value="Unassembled WGS sequence"/>
</dbReference>
<accession>A0A9W9Z2W9</accession>
<organism evidence="2 3">
    <name type="scientific">Desmophyllum pertusum</name>
    <dbReference type="NCBI Taxonomy" id="174260"/>
    <lineage>
        <taxon>Eukaryota</taxon>
        <taxon>Metazoa</taxon>
        <taxon>Cnidaria</taxon>
        <taxon>Anthozoa</taxon>
        <taxon>Hexacorallia</taxon>
        <taxon>Scleractinia</taxon>
        <taxon>Caryophylliina</taxon>
        <taxon>Caryophylliidae</taxon>
        <taxon>Desmophyllum</taxon>
    </lineage>
</organism>
<name>A0A9W9Z2W9_9CNID</name>
<evidence type="ECO:0000313" key="2">
    <source>
        <dbReference type="EMBL" id="KAJ7373339.1"/>
    </source>
</evidence>